<keyword evidence="7" id="KW-0378">Hydrolase</keyword>
<comment type="similarity">
    <text evidence="3">Belongs to the peptidase M16 family.</text>
</comment>
<dbReference type="GO" id="GO:0046872">
    <property type="term" value="F:metal ion binding"/>
    <property type="evidence" value="ECO:0007669"/>
    <property type="project" value="UniProtKB-KW"/>
</dbReference>
<keyword evidence="6" id="KW-0479">Metal-binding</keyword>
<reference evidence="15" key="1">
    <citation type="submission" date="2015-05" db="EMBL/GenBank/DDBJ databases">
        <authorList>
            <person name="Fogelqvist Johan"/>
        </authorList>
    </citation>
    <scope>NUCLEOTIDE SEQUENCE [LARGE SCALE GENOMIC DNA]</scope>
</reference>
<evidence type="ECO:0000256" key="12">
    <source>
        <dbReference type="ARBA" id="ARBA00045757"/>
    </source>
</evidence>
<evidence type="ECO:0000256" key="10">
    <source>
        <dbReference type="ARBA" id="ARBA00023128"/>
    </source>
</evidence>
<gene>
    <name evidence="14" type="ORF">BN1723_007999</name>
</gene>
<keyword evidence="8" id="KW-0862">Zinc</keyword>
<dbReference type="Gene3D" id="3.30.830.10">
    <property type="entry name" value="Metalloenzyme, LuxS/M16 peptidase-like"/>
    <property type="match status" value="1"/>
</dbReference>
<sequence>MSFSTSYSDTGLWGIYLVTDQKERVDDLVHFAIREWMRLASNVSEAETERAKAQLKASILLSLDGTTAIAEDIGRQLITTGRRASPGEIERIIDAITEKDVMDFANRKLWDQDIAVSAVGSIEGLFDYQRLRNTMKPKF</sequence>
<protein>
    <recommendedName>
        <fullName evidence="4">mitochondrial processing peptidase</fullName>
        <ecNumber evidence="4">3.4.24.64</ecNumber>
    </recommendedName>
    <alternativeName>
        <fullName evidence="11">Beta-MPP</fullName>
    </alternativeName>
</protein>
<organism evidence="14 15">
    <name type="scientific">Verticillium longisporum</name>
    <name type="common">Verticillium dahliae var. longisporum</name>
    <dbReference type="NCBI Taxonomy" id="100787"/>
    <lineage>
        <taxon>Eukaryota</taxon>
        <taxon>Fungi</taxon>
        <taxon>Dikarya</taxon>
        <taxon>Ascomycota</taxon>
        <taxon>Pezizomycotina</taxon>
        <taxon>Sordariomycetes</taxon>
        <taxon>Hypocreomycetidae</taxon>
        <taxon>Glomerellales</taxon>
        <taxon>Plectosphaerellaceae</taxon>
        <taxon>Verticillium</taxon>
    </lineage>
</organism>
<evidence type="ECO:0000256" key="9">
    <source>
        <dbReference type="ARBA" id="ARBA00023049"/>
    </source>
</evidence>
<dbReference type="GO" id="GO:0004222">
    <property type="term" value="F:metalloendopeptidase activity"/>
    <property type="evidence" value="ECO:0007669"/>
    <property type="project" value="UniProtKB-EC"/>
</dbReference>
<comment type="subcellular location">
    <subcellularLocation>
        <location evidence="2">Mitochondrion</location>
    </subcellularLocation>
</comment>
<evidence type="ECO:0000256" key="2">
    <source>
        <dbReference type="ARBA" id="ARBA00004173"/>
    </source>
</evidence>
<dbReference type="InterPro" id="IPR050361">
    <property type="entry name" value="MPP/UQCRC_Complex"/>
</dbReference>
<evidence type="ECO:0000256" key="3">
    <source>
        <dbReference type="ARBA" id="ARBA00007261"/>
    </source>
</evidence>
<keyword evidence="5" id="KW-0645">Protease</keyword>
<evidence type="ECO:0000313" key="14">
    <source>
        <dbReference type="EMBL" id="CRK48402.1"/>
    </source>
</evidence>
<evidence type="ECO:0000256" key="6">
    <source>
        <dbReference type="ARBA" id="ARBA00022723"/>
    </source>
</evidence>
<evidence type="ECO:0000256" key="8">
    <source>
        <dbReference type="ARBA" id="ARBA00022833"/>
    </source>
</evidence>
<dbReference type="PANTHER" id="PTHR11851">
    <property type="entry name" value="METALLOPROTEASE"/>
    <property type="match status" value="1"/>
</dbReference>
<dbReference type="InterPro" id="IPR011249">
    <property type="entry name" value="Metalloenz_LuxS/M16"/>
</dbReference>
<comment type="catalytic activity">
    <reaction evidence="1">
        <text>Release of N-terminal transit peptides from precursor proteins imported into the mitochondrion, typically with Arg in position P2.</text>
        <dbReference type="EC" id="3.4.24.64"/>
    </reaction>
</comment>
<accession>A0A0G4NPI9</accession>
<dbReference type="EC" id="3.4.24.64" evidence="4"/>
<evidence type="ECO:0000256" key="5">
    <source>
        <dbReference type="ARBA" id="ARBA00022670"/>
    </source>
</evidence>
<name>A0A0G4NPI9_VERLO</name>
<evidence type="ECO:0000256" key="7">
    <source>
        <dbReference type="ARBA" id="ARBA00022801"/>
    </source>
</evidence>
<dbReference type="Proteomes" id="UP000045706">
    <property type="component" value="Unassembled WGS sequence"/>
</dbReference>
<dbReference type="SUPFAM" id="SSF63411">
    <property type="entry name" value="LuxS/MPP-like metallohydrolase"/>
    <property type="match status" value="1"/>
</dbReference>
<feature type="domain" description="Peptidase M16 C-terminal" evidence="13">
    <location>
        <begin position="1"/>
        <end position="55"/>
    </location>
</feature>
<dbReference type="GO" id="GO:0005739">
    <property type="term" value="C:mitochondrion"/>
    <property type="evidence" value="ECO:0007669"/>
    <property type="project" value="UniProtKB-SubCell"/>
</dbReference>
<dbReference type="GO" id="GO:0006627">
    <property type="term" value="P:protein processing involved in protein targeting to mitochondrion"/>
    <property type="evidence" value="ECO:0007669"/>
    <property type="project" value="TreeGrafter"/>
</dbReference>
<evidence type="ECO:0000256" key="1">
    <source>
        <dbReference type="ARBA" id="ARBA00001098"/>
    </source>
</evidence>
<dbReference type="PANTHER" id="PTHR11851:SF149">
    <property type="entry name" value="GH01077P"/>
    <property type="match status" value="1"/>
</dbReference>
<evidence type="ECO:0000259" key="13">
    <source>
        <dbReference type="Pfam" id="PF05193"/>
    </source>
</evidence>
<keyword evidence="10" id="KW-0496">Mitochondrion</keyword>
<dbReference type="Pfam" id="PF05193">
    <property type="entry name" value="Peptidase_M16_C"/>
    <property type="match status" value="1"/>
</dbReference>
<comment type="function">
    <text evidence="12">Catalytic subunit of the essential mitochondrial processing protease (MPP), which cleaves the mitochondrial sequence off newly imported precursors proteins. Preferentially, cleaves after an arginine at position P2.</text>
</comment>
<dbReference type="InterPro" id="IPR007863">
    <property type="entry name" value="Peptidase_M16_C"/>
</dbReference>
<keyword evidence="9" id="KW-0482">Metalloprotease</keyword>
<evidence type="ECO:0000256" key="11">
    <source>
        <dbReference type="ARBA" id="ARBA00031018"/>
    </source>
</evidence>
<dbReference type="EMBL" id="CVQI01037495">
    <property type="protein sequence ID" value="CRK48402.1"/>
    <property type="molecule type" value="Genomic_DNA"/>
</dbReference>
<dbReference type="AlphaFoldDB" id="A0A0G4NPI9"/>
<proteinExistence type="inferred from homology"/>
<evidence type="ECO:0000313" key="15">
    <source>
        <dbReference type="Proteomes" id="UP000045706"/>
    </source>
</evidence>
<evidence type="ECO:0000256" key="4">
    <source>
        <dbReference type="ARBA" id="ARBA00012299"/>
    </source>
</evidence>